<dbReference type="InterPro" id="IPR009057">
    <property type="entry name" value="Homeodomain-like_sf"/>
</dbReference>
<organism evidence="2">
    <name type="scientific">Arundo donax</name>
    <name type="common">Giant reed</name>
    <name type="synonym">Donax arundinaceus</name>
    <dbReference type="NCBI Taxonomy" id="35708"/>
    <lineage>
        <taxon>Eukaryota</taxon>
        <taxon>Viridiplantae</taxon>
        <taxon>Streptophyta</taxon>
        <taxon>Embryophyta</taxon>
        <taxon>Tracheophyta</taxon>
        <taxon>Spermatophyta</taxon>
        <taxon>Magnoliopsida</taxon>
        <taxon>Liliopsida</taxon>
        <taxon>Poales</taxon>
        <taxon>Poaceae</taxon>
        <taxon>PACMAD clade</taxon>
        <taxon>Arundinoideae</taxon>
        <taxon>Arundineae</taxon>
        <taxon>Arundo</taxon>
    </lineage>
</organism>
<reference evidence="2" key="2">
    <citation type="journal article" date="2015" name="Data Brief">
        <title>Shoot transcriptome of the giant reed, Arundo donax.</title>
        <authorList>
            <person name="Barrero R.A."/>
            <person name="Guerrero F.D."/>
            <person name="Moolhuijzen P."/>
            <person name="Goolsby J.A."/>
            <person name="Tidwell J."/>
            <person name="Bellgard S.E."/>
            <person name="Bellgard M.I."/>
        </authorList>
    </citation>
    <scope>NUCLEOTIDE SEQUENCE</scope>
    <source>
        <tissue evidence="2">Shoot tissue taken approximately 20 cm above the soil surface</tissue>
    </source>
</reference>
<dbReference type="EMBL" id="GBRH01280474">
    <property type="protein sequence ID" value="JAD17421.1"/>
    <property type="molecule type" value="Transcribed_RNA"/>
</dbReference>
<evidence type="ECO:0000256" key="1">
    <source>
        <dbReference type="SAM" id="MobiDB-lite"/>
    </source>
</evidence>
<sequence length="290" mass="32693">MESLYLPDWVTSFPGYFDECGLVGVDNHVDNIDSLVHEYVPRKDVPIGPDHQAEIPEWRPQVSLNVPGASDSCADLAYGSAPISESVPRDNDCESDKWIRHRVTPMPSCSCAVDWVGDNKIDCGCSDEGSVRCAAQHIMEARKRLKVGLGEDTFRELGLCEMGEDVAQRWTDEEEKLFQKVVSSNPVSLGKNFWDHFSHALPGKTSKELVSYYFNVFMLRERAQQNRSESMHMDSDDDELPGEPPVTEPKEEDYALESPKLEHFIDSSMSIEDVHEESEGKQFDGSSFHD</sequence>
<dbReference type="InterPro" id="IPR001005">
    <property type="entry name" value="SANT/Myb"/>
</dbReference>
<feature type="compositionally biased region" description="Basic and acidic residues" evidence="1">
    <location>
        <begin position="225"/>
        <end position="234"/>
    </location>
</feature>
<dbReference type="CDD" id="cd00167">
    <property type="entry name" value="SANT"/>
    <property type="match status" value="1"/>
</dbReference>
<dbReference type="PANTHER" id="PTHR46872">
    <property type="entry name" value="DNA BINDING PROTEIN"/>
    <property type="match status" value="1"/>
</dbReference>
<dbReference type="AlphaFoldDB" id="A0A0A9P7Y1"/>
<reference evidence="2" key="1">
    <citation type="submission" date="2014-09" db="EMBL/GenBank/DDBJ databases">
        <authorList>
            <person name="Magalhaes I.L.F."/>
            <person name="Oliveira U."/>
            <person name="Santos F.R."/>
            <person name="Vidigal T.H.D.A."/>
            <person name="Brescovit A.D."/>
            <person name="Santos A.J."/>
        </authorList>
    </citation>
    <scope>NUCLEOTIDE SEQUENCE</scope>
    <source>
        <tissue evidence="2">Shoot tissue taken approximately 20 cm above the soil surface</tissue>
    </source>
</reference>
<dbReference type="SMART" id="SM00717">
    <property type="entry name" value="SANT"/>
    <property type="match status" value="1"/>
</dbReference>
<protein>
    <submittedName>
        <fullName evidence="2">Uncharacterized protein</fullName>
    </submittedName>
</protein>
<name>A0A0A9P7Y1_ARUDO</name>
<feature type="compositionally biased region" description="Basic and acidic residues" evidence="1">
    <location>
        <begin position="248"/>
        <end position="265"/>
    </location>
</feature>
<evidence type="ECO:0000313" key="2">
    <source>
        <dbReference type="EMBL" id="JAD17421.1"/>
    </source>
</evidence>
<dbReference type="Gene3D" id="1.10.10.60">
    <property type="entry name" value="Homeodomain-like"/>
    <property type="match status" value="1"/>
</dbReference>
<dbReference type="SUPFAM" id="SSF46689">
    <property type="entry name" value="Homeodomain-like"/>
    <property type="match status" value="1"/>
</dbReference>
<dbReference type="Pfam" id="PF00249">
    <property type="entry name" value="Myb_DNA-binding"/>
    <property type="match status" value="1"/>
</dbReference>
<accession>A0A0A9P7Y1</accession>
<dbReference type="PROSITE" id="PS50090">
    <property type="entry name" value="MYB_LIKE"/>
    <property type="match status" value="1"/>
</dbReference>
<dbReference type="PANTHER" id="PTHR46872:SF18">
    <property type="entry name" value="OS03G0425800 PROTEIN"/>
    <property type="match status" value="1"/>
</dbReference>
<feature type="region of interest" description="Disordered" evidence="1">
    <location>
        <begin position="225"/>
        <end position="290"/>
    </location>
</feature>
<feature type="compositionally biased region" description="Basic and acidic residues" evidence="1">
    <location>
        <begin position="277"/>
        <end position="290"/>
    </location>
</feature>
<proteinExistence type="predicted"/>